<organism evidence="2 3">
    <name type="scientific">Arachis hypogaea</name>
    <name type="common">Peanut</name>
    <dbReference type="NCBI Taxonomy" id="3818"/>
    <lineage>
        <taxon>Eukaryota</taxon>
        <taxon>Viridiplantae</taxon>
        <taxon>Streptophyta</taxon>
        <taxon>Embryophyta</taxon>
        <taxon>Tracheophyta</taxon>
        <taxon>Spermatophyta</taxon>
        <taxon>Magnoliopsida</taxon>
        <taxon>eudicotyledons</taxon>
        <taxon>Gunneridae</taxon>
        <taxon>Pentapetalae</taxon>
        <taxon>rosids</taxon>
        <taxon>fabids</taxon>
        <taxon>Fabales</taxon>
        <taxon>Fabaceae</taxon>
        <taxon>Papilionoideae</taxon>
        <taxon>50 kb inversion clade</taxon>
        <taxon>dalbergioids sensu lato</taxon>
        <taxon>Dalbergieae</taxon>
        <taxon>Pterocarpus clade</taxon>
        <taxon>Arachis</taxon>
    </lineage>
</organism>
<evidence type="ECO:0000313" key="3">
    <source>
        <dbReference type="Proteomes" id="UP000289738"/>
    </source>
</evidence>
<evidence type="ECO:0000313" key="2">
    <source>
        <dbReference type="EMBL" id="RYR48937.1"/>
    </source>
</evidence>
<reference evidence="2 3" key="1">
    <citation type="submission" date="2019-01" db="EMBL/GenBank/DDBJ databases">
        <title>Sequencing of cultivated peanut Arachis hypogaea provides insights into genome evolution and oil improvement.</title>
        <authorList>
            <person name="Chen X."/>
        </authorList>
    </citation>
    <scope>NUCLEOTIDE SEQUENCE [LARGE SCALE GENOMIC DNA]</scope>
    <source>
        <strain evidence="3">cv. Fuhuasheng</strain>
        <tissue evidence="2">Leaves</tissue>
    </source>
</reference>
<sequence>MELGLDFVDRDLGRINTSWVRKFYCNFRATLDSVQVRGREILITEAAIREALLCHPRIENTCAYEQAEVAIHCMTFDYEALKRVIATPDAPWVMDSGNKKPKGMRFTYLSREAKTWQHIFAHYVLPTTHFSDIPMDMLVLIRCVMEGKEVDFPRLIRQSMWRAHIRGLLPFPTLITSMIELDDVPWEDDDVTPPPQMRTTRRLLFHGVGGCTRSLHPDAVLEPE</sequence>
<keyword evidence="3" id="KW-1185">Reference proteome</keyword>
<name>A0A445CDA9_ARAHY</name>
<dbReference type="Proteomes" id="UP000289738">
    <property type="component" value="Chromosome A07"/>
</dbReference>
<dbReference type="Pfam" id="PF20167">
    <property type="entry name" value="Transposase_32"/>
    <property type="match status" value="1"/>
</dbReference>
<dbReference type="EMBL" id="SDMP01000007">
    <property type="protein sequence ID" value="RYR48937.1"/>
    <property type="molecule type" value="Genomic_DNA"/>
</dbReference>
<proteinExistence type="predicted"/>
<dbReference type="AlphaFoldDB" id="A0A445CDA9"/>
<feature type="domain" description="Putative plant transposon protein" evidence="1">
    <location>
        <begin position="9"/>
        <end position="185"/>
    </location>
</feature>
<gene>
    <name evidence="2" type="ORF">Ahy_A07g035063</name>
</gene>
<evidence type="ECO:0000259" key="1">
    <source>
        <dbReference type="Pfam" id="PF20167"/>
    </source>
</evidence>
<comment type="caution">
    <text evidence="2">The sequence shown here is derived from an EMBL/GenBank/DDBJ whole genome shotgun (WGS) entry which is preliminary data.</text>
</comment>
<dbReference type="InterPro" id="IPR046796">
    <property type="entry name" value="Transposase_32_dom"/>
</dbReference>
<accession>A0A445CDA9</accession>
<protein>
    <recommendedName>
        <fullName evidence="1">Putative plant transposon protein domain-containing protein</fullName>
    </recommendedName>
</protein>